<dbReference type="Proteomes" id="UP000324585">
    <property type="component" value="Unassembled WGS sequence"/>
</dbReference>
<evidence type="ECO:0008006" key="5">
    <source>
        <dbReference type="Google" id="ProtNLM"/>
    </source>
</evidence>
<accession>A0A5J4YYC2</accession>
<dbReference type="InterPro" id="IPR032675">
    <property type="entry name" value="LRR_dom_sf"/>
</dbReference>
<evidence type="ECO:0000256" key="1">
    <source>
        <dbReference type="SAM" id="MobiDB-lite"/>
    </source>
</evidence>
<dbReference type="SUPFAM" id="SSF52047">
    <property type="entry name" value="RNI-like"/>
    <property type="match status" value="1"/>
</dbReference>
<protein>
    <recommendedName>
        <fullName evidence="5">Protein NLRC3</fullName>
    </recommendedName>
</protein>
<keyword evidence="2" id="KW-0472">Membrane</keyword>
<feature type="transmembrane region" description="Helical" evidence="2">
    <location>
        <begin position="389"/>
        <end position="409"/>
    </location>
</feature>
<feature type="region of interest" description="Disordered" evidence="1">
    <location>
        <begin position="302"/>
        <end position="326"/>
    </location>
</feature>
<sequence length="424" mass="46317">MRGGDAGDEVDVLLRVQGEPLATSGGAAAGGGVPLTDVDVAREWVRLRNLHAVPSSSARVALEIRDVLLTAALASALAEFLRESVLGQIHVIRLVNVSIWPESHGRDTLYRHFFGALEAQAQYVHTLQILACSLSPGFTQWCAEKLLFKAGSLRVLHVHKSRLSSMSLASVLWSLLPGGGFLRELELIACGVNNALVLDPLNVFLSSPFSKELRSLVLDANELDNDAVESIASAFQKHEHPHIDLVSVAKNHISDRGARSLATACRDARLIDLRENSLGEECKTSLHLLYGVKHVRLHNRKSSRELHGDASLTGSIQLPPPRPQEPEEHWKTLAETQKMRSESALVEKVNNDLANLSLSIVSATAPGQEDSQPIVERHGESSSKRRYSLIHLVCVAALFLIIGYFLSFLESIRSTGFTFDAVPI</sequence>
<reference evidence="4" key="1">
    <citation type="journal article" date="2019" name="Nat. Commun.">
        <title>Expansion of phycobilisome linker gene families in mesophilic red algae.</title>
        <authorList>
            <person name="Lee J."/>
            <person name="Kim D."/>
            <person name="Bhattacharya D."/>
            <person name="Yoon H.S."/>
        </authorList>
    </citation>
    <scope>NUCLEOTIDE SEQUENCE [LARGE SCALE GENOMIC DNA]</scope>
    <source>
        <strain evidence="4">CCMP 1328</strain>
    </source>
</reference>
<evidence type="ECO:0000256" key="2">
    <source>
        <dbReference type="SAM" id="Phobius"/>
    </source>
</evidence>
<name>A0A5J4YYC2_PORPP</name>
<evidence type="ECO:0000313" key="3">
    <source>
        <dbReference type="EMBL" id="KAA8496125.1"/>
    </source>
</evidence>
<dbReference type="EMBL" id="VRMN01000003">
    <property type="protein sequence ID" value="KAA8496125.1"/>
    <property type="molecule type" value="Genomic_DNA"/>
</dbReference>
<dbReference type="AlphaFoldDB" id="A0A5J4YYC2"/>
<comment type="caution">
    <text evidence="3">The sequence shown here is derived from an EMBL/GenBank/DDBJ whole genome shotgun (WGS) entry which is preliminary data.</text>
</comment>
<keyword evidence="2" id="KW-0812">Transmembrane</keyword>
<gene>
    <name evidence="3" type="ORF">FVE85_2280</name>
</gene>
<keyword evidence="2" id="KW-1133">Transmembrane helix</keyword>
<dbReference type="Gene3D" id="3.80.10.10">
    <property type="entry name" value="Ribonuclease Inhibitor"/>
    <property type="match status" value="1"/>
</dbReference>
<proteinExistence type="predicted"/>
<organism evidence="3 4">
    <name type="scientific">Porphyridium purpureum</name>
    <name type="common">Red alga</name>
    <name type="synonym">Porphyridium cruentum</name>
    <dbReference type="NCBI Taxonomy" id="35688"/>
    <lineage>
        <taxon>Eukaryota</taxon>
        <taxon>Rhodophyta</taxon>
        <taxon>Bangiophyceae</taxon>
        <taxon>Porphyridiales</taxon>
        <taxon>Porphyridiaceae</taxon>
        <taxon>Porphyridium</taxon>
    </lineage>
</organism>
<keyword evidence="4" id="KW-1185">Reference proteome</keyword>
<evidence type="ECO:0000313" key="4">
    <source>
        <dbReference type="Proteomes" id="UP000324585"/>
    </source>
</evidence>